<dbReference type="Pfam" id="PF09919">
    <property type="entry name" value="DUF2149"/>
    <property type="match status" value="1"/>
</dbReference>
<dbReference type="GeneID" id="35117775"/>
<gene>
    <name evidence="2" type="ORF">BK798_00310</name>
</gene>
<evidence type="ECO:0008006" key="4">
    <source>
        <dbReference type="Google" id="ProtNLM"/>
    </source>
</evidence>
<evidence type="ECO:0000313" key="3">
    <source>
        <dbReference type="Proteomes" id="UP000232133"/>
    </source>
</evidence>
<name>A0A2H4U4C6_METSM</name>
<keyword evidence="1" id="KW-0812">Transmembrane</keyword>
<dbReference type="InterPro" id="IPR018676">
    <property type="entry name" value="DUF2149"/>
</dbReference>
<keyword evidence="1" id="KW-1133">Transmembrane helix</keyword>
<evidence type="ECO:0000313" key="2">
    <source>
        <dbReference type="EMBL" id="ATZ58959.1"/>
    </source>
</evidence>
<protein>
    <recommendedName>
        <fullName evidence="4">DUF2149 domain-containing protein</fullName>
    </recommendedName>
</protein>
<dbReference type="AlphaFoldDB" id="A0A2H4U4C6"/>
<proteinExistence type="predicted"/>
<reference evidence="2 3" key="1">
    <citation type="submission" date="2016-10" db="EMBL/GenBank/DDBJ databases">
        <authorList>
            <person name="Varghese N."/>
        </authorList>
    </citation>
    <scope>NUCLEOTIDE SEQUENCE [LARGE SCALE GENOMIC DNA]</scope>
    <source>
        <strain evidence="2 3">KB11</strain>
    </source>
</reference>
<organism evidence="2 3">
    <name type="scientific">Methanobrevibacter smithii</name>
    <dbReference type="NCBI Taxonomy" id="2173"/>
    <lineage>
        <taxon>Archaea</taxon>
        <taxon>Methanobacteriati</taxon>
        <taxon>Methanobacteriota</taxon>
        <taxon>Methanomada group</taxon>
        <taxon>Methanobacteria</taxon>
        <taxon>Methanobacteriales</taxon>
        <taxon>Methanobacteriaceae</taxon>
        <taxon>Methanobrevibacter</taxon>
    </lineage>
</organism>
<evidence type="ECO:0000256" key="1">
    <source>
        <dbReference type="SAM" id="Phobius"/>
    </source>
</evidence>
<dbReference type="RefSeq" id="WP_100815116.1">
    <property type="nucleotide sequence ID" value="NZ_CP017803.1"/>
</dbReference>
<dbReference type="EMBL" id="CP017803">
    <property type="protein sequence ID" value="ATZ58959.1"/>
    <property type="molecule type" value="Genomic_DNA"/>
</dbReference>
<keyword evidence="1" id="KW-0472">Membrane</keyword>
<dbReference type="Proteomes" id="UP000232133">
    <property type="component" value="Chromosome"/>
</dbReference>
<sequence length="99" mass="10692">MLRKKRRISESLDDDPISGLSNLSDAMLVLALGFLIFAIMALSANPELISQTPDTQDVSSADTFEQNYTDAGGMEDSGYSEVGKVYEDPTTGKLVLVSE</sequence>
<feature type="transmembrane region" description="Helical" evidence="1">
    <location>
        <begin position="20"/>
        <end position="42"/>
    </location>
</feature>
<accession>A0A2H4U4C6</accession>